<dbReference type="Gene3D" id="1.10.3460.10">
    <property type="entry name" value="Chlorophyll a/b binding protein domain"/>
    <property type="match status" value="1"/>
</dbReference>
<keyword evidence="3 8" id="KW-0150">Chloroplast</keyword>
<dbReference type="PANTHER" id="PTHR21649">
    <property type="entry name" value="CHLOROPHYLL A/B BINDING PROTEIN"/>
    <property type="match status" value="1"/>
</dbReference>
<keyword evidence="5 8" id="KW-0934">Plastid</keyword>
<keyword evidence="8" id="KW-0793">Thylakoid</keyword>
<dbReference type="EMBL" id="JABFUD020000020">
    <property type="protein sequence ID" value="KAI5063871.1"/>
    <property type="molecule type" value="Genomic_DNA"/>
</dbReference>
<keyword evidence="6 8" id="KW-0157">Chromophore</keyword>
<keyword evidence="8" id="KW-0603">Photosystem I</keyword>
<organism evidence="9 10">
    <name type="scientific">Adiantum capillus-veneris</name>
    <name type="common">Maidenhair fern</name>
    <dbReference type="NCBI Taxonomy" id="13818"/>
    <lineage>
        <taxon>Eukaryota</taxon>
        <taxon>Viridiplantae</taxon>
        <taxon>Streptophyta</taxon>
        <taxon>Embryophyta</taxon>
        <taxon>Tracheophyta</taxon>
        <taxon>Polypodiopsida</taxon>
        <taxon>Polypodiidae</taxon>
        <taxon>Polypodiales</taxon>
        <taxon>Pteridineae</taxon>
        <taxon>Pteridaceae</taxon>
        <taxon>Vittarioideae</taxon>
        <taxon>Adiantum</taxon>
    </lineage>
</organism>
<evidence type="ECO:0000256" key="1">
    <source>
        <dbReference type="ARBA" id="ARBA00004334"/>
    </source>
</evidence>
<evidence type="ECO:0000256" key="5">
    <source>
        <dbReference type="ARBA" id="ARBA00022640"/>
    </source>
</evidence>
<sequence>MVCSSSSLTAVAASSMSKSSFVSRRALQAPLTTATIVPSKRALIVSMIVANRPLRFLGSTPLEWLNESLPGDFGFDPLGLGSEPELLKWFVQSEIVDCRWAMLGATGIFITEALTKVGILNTPSWYSAREA</sequence>
<gene>
    <name evidence="9" type="ORF">GOP47_0020541</name>
</gene>
<dbReference type="GO" id="GO:0009535">
    <property type="term" value="C:chloroplast thylakoid membrane"/>
    <property type="evidence" value="ECO:0007669"/>
    <property type="project" value="UniProtKB-SubCell"/>
</dbReference>
<keyword evidence="4 8" id="KW-0602">Photosynthesis</keyword>
<evidence type="ECO:0000313" key="10">
    <source>
        <dbReference type="Proteomes" id="UP000886520"/>
    </source>
</evidence>
<dbReference type="OrthoDB" id="1929421at2759"/>
<evidence type="ECO:0000256" key="6">
    <source>
        <dbReference type="ARBA" id="ARBA00022991"/>
    </source>
</evidence>
<dbReference type="InterPro" id="IPR001344">
    <property type="entry name" value="Chloro_AB-bd_pln"/>
</dbReference>
<evidence type="ECO:0000256" key="8">
    <source>
        <dbReference type="RuleBase" id="RU363080"/>
    </source>
</evidence>
<evidence type="ECO:0000256" key="2">
    <source>
        <dbReference type="ARBA" id="ARBA00022494"/>
    </source>
</evidence>
<keyword evidence="10" id="KW-1185">Reference proteome</keyword>
<dbReference type="GO" id="GO:0009522">
    <property type="term" value="C:photosystem I"/>
    <property type="evidence" value="ECO:0007669"/>
    <property type="project" value="UniProtKB-KW"/>
</dbReference>
<dbReference type="AlphaFoldDB" id="A0A9D4UB96"/>
<dbReference type="SUPFAM" id="SSF103511">
    <property type="entry name" value="Chlorophyll a-b binding protein"/>
    <property type="match status" value="1"/>
</dbReference>
<feature type="binding site" description="axial binding residue" evidence="7">
    <location>
        <position position="99"/>
    </location>
    <ligand>
        <name>chlorophyll b</name>
        <dbReference type="ChEBI" id="CHEBI:61721"/>
        <label>1</label>
    </ligand>
    <ligandPart>
        <name>Mg</name>
        <dbReference type="ChEBI" id="CHEBI:25107"/>
    </ligandPart>
</feature>
<keyword evidence="8" id="KW-0604">Photosystem II</keyword>
<comment type="subcellular location">
    <subcellularLocation>
        <location evidence="1 8">Plastid</location>
        <location evidence="1 8">Chloroplast thylakoid membrane</location>
    </subcellularLocation>
</comment>
<protein>
    <recommendedName>
        <fullName evidence="8">Chlorophyll a-b binding protein, chloroplastic</fullName>
    </recommendedName>
</protein>
<evidence type="ECO:0000256" key="7">
    <source>
        <dbReference type="PIRSR" id="PIRSR601344-1"/>
    </source>
</evidence>
<comment type="caution">
    <text evidence="9">The sequence shown here is derived from an EMBL/GenBank/DDBJ whole genome shotgun (WGS) entry which is preliminary data.</text>
</comment>
<dbReference type="InterPro" id="IPR022796">
    <property type="entry name" value="Chloroa_b-bind"/>
</dbReference>
<keyword evidence="2 7" id="KW-0148">Chlorophyll</keyword>
<evidence type="ECO:0000256" key="4">
    <source>
        <dbReference type="ARBA" id="ARBA00022531"/>
    </source>
</evidence>
<name>A0A9D4UB96_ADICA</name>
<evidence type="ECO:0000313" key="9">
    <source>
        <dbReference type="EMBL" id="KAI5063871.1"/>
    </source>
</evidence>
<evidence type="ECO:0000256" key="3">
    <source>
        <dbReference type="ARBA" id="ARBA00022528"/>
    </source>
</evidence>
<comment type="similarity">
    <text evidence="8">Belongs to the light-harvesting chlorophyll a/b-binding (LHC) protein family.</text>
</comment>
<dbReference type="GO" id="GO:0016168">
    <property type="term" value="F:chlorophyll binding"/>
    <property type="evidence" value="ECO:0007669"/>
    <property type="project" value="UniProtKB-KW"/>
</dbReference>
<feature type="binding site" evidence="7">
    <location>
        <position position="94"/>
    </location>
    <ligand>
        <name>chlorophyll a</name>
        <dbReference type="ChEBI" id="CHEBI:58416"/>
        <label>1</label>
    </ligand>
</feature>
<dbReference type="Proteomes" id="UP000886520">
    <property type="component" value="Chromosome 20"/>
</dbReference>
<dbReference type="Pfam" id="PF00504">
    <property type="entry name" value="Chloroa_b-bind"/>
    <property type="match status" value="1"/>
</dbReference>
<proteinExistence type="inferred from homology"/>
<comment type="function">
    <text evidence="8">The light-harvesting complex (LHC) functions as a light receptor, it captures and delivers excitation energy to photosystems with which it is closely associated.</text>
</comment>
<dbReference type="GO" id="GO:0009523">
    <property type="term" value="C:photosystem II"/>
    <property type="evidence" value="ECO:0007669"/>
    <property type="project" value="UniProtKB-KW"/>
</dbReference>
<dbReference type="GO" id="GO:0009765">
    <property type="term" value="P:photosynthesis, light harvesting"/>
    <property type="evidence" value="ECO:0007669"/>
    <property type="project" value="InterPro"/>
</dbReference>
<accession>A0A9D4UB96</accession>
<reference evidence="9" key="1">
    <citation type="submission" date="2021-01" db="EMBL/GenBank/DDBJ databases">
        <title>Adiantum capillus-veneris genome.</title>
        <authorList>
            <person name="Fang Y."/>
            <person name="Liao Q."/>
        </authorList>
    </citation>
    <scope>NUCLEOTIDE SEQUENCE</scope>
    <source>
        <strain evidence="9">H3</strain>
        <tissue evidence="9">Leaf</tissue>
    </source>
</reference>